<evidence type="ECO:0000313" key="2">
    <source>
        <dbReference type="EMBL" id="EDN77639.1"/>
    </source>
</evidence>
<keyword evidence="1" id="KW-1133">Transmembrane helix</keyword>
<evidence type="ECO:0000313" key="3">
    <source>
        <dbReference type="Proteomes" id="UP000004410"/>
    </source>
</evidence>
<proteinExistence type="predicted"/>
<dbReference type="AlphaFoldDB" id="A7B320"/>
<accession>A7B320</accession>
<name>A7B320_MEDG7</name>
<keyword evidence="1" id="KW-0472">Membrane</keyword>
<comment type="caution">
    <text evidence="2">The sequence shown here is derived from an EMBL/GenBank/DDBJ whole genome shotgun (WGS) entry which is preliminary data.</text>
</comment>
<evidence type="ECO:0000256" key="1">
    <source>
        <dbReference type="SAM" id="Phobius"/>
    </source>
</evidence>
<dbReference type="EMBL" id="AAYG02000015">
    <property type="protein sequence ID" value="EDN77639.1"/>
    <property type="molecule type" value="Genomic_DNA"/>
</dbReference>
<dbReference type="Proteomes" id="UP000004410">
    <property type="component" value="Unassembled WGS sequence"/>
</dbReference>
<reference evidence="2 3" key="2">
    <citation type="submission" date="2007-06" db="EMBL/GenBank/DDBJ databases">
        <title>Draft genome sequence of Ruminococcus gnavus (ATCC 29149).</title>
        <authorList>
            <person name="Sudarsanam P."/>
            <person name="Ley R."/>
            <person name="Guruge J."/>
            <person name="Turnbaugh P.J."/>
            <person name="Mahowald M."/>
            <person name="Liep D."/>
            <person name="Gordon J."/>
        </authorList>
    </citation>
    <scope>NUCLEOTIDE SEQUENCE [LARGE SCALE GENOMIC DNA]</scope>
    <source>
        <strain evidence="2 3">ATCC 29149</strain>
    </source>
</reference>
<sequence>MFFVCFYCLTFVFSYFILYLLRYICRKEEKSYDEFN</sequence>
<dbReference type="PaxDb" id="411470-RUMGNA_01948"/>
<feature type="transmembrane region" description="Helical" evidence="1">
    <location>
        <begin position="6"/>
        <end position="25"/>
    </location>
</feature>
<organism evidence="2 3">
    <name type="scientific">Mediterraneibacter gnavus (strain ATCC 29149 / DSM 114966 / JCM 6515 / VPI C7-9)</name>
    <name type="common">Ruminococcus gnavus</name>
    <dbReference type="NCBI Taxonomy" id="411470"/>
    <lineage>
        <taxon>Bacteria</taxon>
        <taxon>Bacillati</taxon>
        <taxon>Bacillota</taxon>
        <taxon>Clostridia</taxon>
        <taxon>Lachnospirales</taxon>
        <taxon>Lachnospiraceae</taxon>
        <taxon>Mediterraneibacter</taxon>
    </lineage>
</organism>
<reference evidence="2 3" key="1">
    <citation type="submission" date="2007-04" db="EMBL/GenBank/DDBJ databases">
        <authorList>
            <person name="Fulton L."/>
            <person name="Clifton S."/>
            <person name="Fulton B."/>
            <person name="Xu J."/>
            <person name="Minx P."/>
            <person name="Pepin K.H."/>
            <person name="Johnson M."/>
            <person name="Thiruvilangam P."/>
            <person name="Bhonagiri V."/>
            <person name="Nash W.E."/>
            <person name="Mardis E.R."/>
            <person name="Wilson R.K."/>
        </authorList>
    </citation>
    <scope>NUCLEOTIDE SEQUENCE [LARGE SCALE GENOMIC DNA]</scope>
    <source>
        <strain evidence="2 3">ATCC 29149</strain>
    </source>
</reference>
<protein>
    <submittedName>
        <fullName evidence="2">Uncharacterized protein</fullName>
    </submittedName>
</protein>
<gene>
    <name evidence="2" type="ORF">RUMGNA_01948</name>
</gene>
<keyword evidence="1" id="KW-0812">Transmembrane</keyword>